<dbReference type="InterPro" id="IPR005343">
    <property type="entry name" value="Noc2"/>
</dbReference>
<gene>
    <name evidence="5" type="ORF">Cni_G28904</name>
</gene>
<keyword evidence="3" id="KW-0539">Nucleus</keyword>
<feature type="compositionally biased region" description="Basic and acidic residues" evidence="4">
    <location>
        <begin position="1073"/>
        <end position="1084"/>
    </location>
</feature>
<evidence type="ECO:0000256" key="3">
    <source>
        <dbReference type="ARBA" id="ARBA00023242"/>
    </source>
</evidence>
<dbReference type="GO" id="GO:0042273">
    <property type="term" value="P:ribosomal large subunit biogenesis"/>
    <property type="evidence" value="ECO:0007669"/>
    <property type="project" value="TreeGrafter"/>
</dbReference>
<evidence type="ECO:0000256" key="1">
    <source>
        <dbReference type="ARBA" id="ARBA00004123"/>
    </source>
</evidence>
<protein>
    <submittedName>
        <fullName evidence="5">Nucleolar complex protein</fullName>
    </submittedName>
</protein>
<dbReference type="PANTHER" id="PTHR12687">
    <property type="entry name" value="NUCLEOLAR COMPLEX 2 AND RAD4-RELATED"/>
    <property type="match status" value="1"/>
</dbReference>
<reference evidence="5 6" key="1">
    <citation type="submission" date="2023-10" db="EMBL/GenBank/DDBJ databases">
        <title>Chromosome-scale genome assembly provides insights into flower coloration mechanisms of Canna indica.</title>
        <authorList>
            <person name="Li C."/>
        </authorList>
    </citation>
    <scope>NUCLEOTIDE SEQUENCE [LARGE SCALE GENOMIC DNA]</scope>
    <source>
        <tissue evidence="5">Flower</tissue>
    </source>
</reference>
<feature type="region of interest" description="Disordered" evidence="4">
    <location>
        <begin position="1042"/>
        <end position="1183"/>
    </location>
</feature>
<keyword evidence="6" id="KW-1185">Reference proteome</keyword>
<dbReference type="Proteomes" id="UP001327560">
    <property type="component" value="Chromosome 9"/>
</dbReference>
<accession>A0AAQ3LAM7</accession>
<evidence type="ECO:0000313" key="6">
    <source>
        <dbReference type="Proteomes" id="UP001327560"/>
    </source>
</evidence>
<dbReference type="GO" id="GO:0030691">
    <property type="term" value="C:Noc2p-Noc3p complex"/>
    <property type="evidence" value="ECO:0007669"/>
    <property type="project" value="TreeGrafter"/>
</dbReference>
<comment type="subcellular location">
    <subcellularLocation>
        <location evidence="1">Nucleus</location>
    </subcellularLocation>
</comment>
<feature type="compositionally biased region" description="Acidic residues" evidence="4">
    <location>
        <begin position="1051"/>
        <end position="1062"/>
    </location>
</feature>
<feature type="region of interest" description="Disordered" evidence="4">
    <location>
        <begin position="429"/>
        <end position="455"/>
    </location>
</feature>
<evidence type="ECO:0000313" key="5">
    <source>
        <dbReference type="EMBL" id="WOL20102.1"/>
    </source>
</evidence>
<dbReference type="Pfam" id="PF03715">
    <property type="entry name" value="Noc2"/>
    <property type="match status" value="1"/>
</dbReference>
<organism evidence="5 6">
    <name type="scientific">Canna indica</name>
    <name type="common">Indian-shot</name>
    <dbReference type="NCBI Taxonomy" id="4628"/>
    <lineage>
        <taxon>Eukaryota</taxon>
        <taxon>Viridiplantae</taxon>
        <taxon>Streptophyta</taxon>
        <taxon>Embryophyta</taxon>
        <taxon>Tracheophyta</taxon>
        <taxon>Spermatophyta</taxon>
        <taxon>Magnoliopsida</taxon>
        <taxon>Liliopsida</taxon>
        <taxon>Zingiberales</taxon>
        <taxon>Cannaceae</taxon>
        <taxon>Canna</taxon>
    </lineage>
</organism>
<feature type="compositionally biased region" description="Basic residues" evidence="4">
    <location>
        <begin position="1166"/>
        <end position="1183"/>
    </location>
</feature>
<name>A0AAQ3LAM7_9LILI</name>
<dbReference type="GO" id="GO:0030690">
    <property type="term" value="C:Noc1p-Noc2p complex"/>
    <property type="evidence" value="ECO:0007669"/>
    <property type="project" value="TreeGrafter"/>
</dbReference>
<comment type="similarity">
    <text evidence="2">Belongs to the NOC2 family.</text>
</comment>
<dbReference type="PANTHER" id="PTHR12687:SF4">
    <property type="entry name" value="NUCLEOLAR COMPLEX PROTEIN 2 HOMOLOG"/>
    <property type="match status" value="1"/>
</dbReference>
<dbReference type="EMBL" id="CP136898">
    <property type="protein sequence ID" value="WOL20102.1"/>
    <property type="molecule type" value="Genomic_DNA"/>
</dbReference>
<dbReference type="GO" id="GO:0005730">
    <property type="term" value="C:nucleolus"/>
    <property type="evidence" value="ECO:0007669"/>
    <property type="project" value="TreeGrafter"/>
</dbReference>
<sequence>MLWYKDLWSLEYDSILDINWNEIRKLSWKQIPTSKHESLIMNFTEMEIVNAMKSLGDPISPYLFIIIQELLSLLIKKEVDLGHIKAFKYRGLTVSHLLFADDTILIVKCCKKSCEVIKSVFRQYGKITNQKINIGKSECYFPSAFPKAKRDVFCKQLGIKEDYLLLKYLGAYIDKGKVSINIHRQIVSKVENRLDCWASKNISQAGKVVLLNSVVNSIPIHSLATTWISDKVVKEHEKMARNYFWKSDRWPQGKWIDEGGSLDKDKKQYLTSCIAVGLWFLWKNRNDRCFNDKGSVCVSLVYKILAEIKSVCKLEKFLKVNEGSSKGSLNASSFKTNLYENIADESILSTNVFYDASWINAELMAIWVSLINVELLNTKHLKIFSDCKVIIDILNCKLKPPWEVKCLVKDILNLAAKLDVVNWKNKGDSMSGIEDSGDDKSGYEENLSSSRKKAKEHVRQLQRLEEKDPEFYQYLKEHDQELLDFNDEDIDDEGETGMEEDIDAHDALQEEDKPSQKVITTSMVDSWCMKIKGNKSLGAVRSLLRAFRTACHYGDDKEDGSAPRLNIISSSVFNKIMVFVLNEMDAILRDLLNAPISGGKKETILELMTTKPWAKYGSLMKLYLGNALHILTQMTDEQMISFTLKRVKASGVFLAAFPTLLRKYIKVALHSWGTGRGALPVVSFLFLRDLCVRLGSDCLDACVKGVYKAYVLNCKLTKSISRSKLQHIQFLGNCVTELYGVDPPAAYQHAFVFIRQLAVILRSALTEKGPKAVKDRKKGKKQQESSTSTKQQVQKAYQKVFDWQFIFCLEVWTGVICAYNSEADFRPLAYPLTQIIYGVACLVPTARYFPLRLRCIRMLNRIAQATGTFIPVSSLLLDMLEMKELNGPPSGGVGKAVNLLNVKQVDKTTLKTRAFQEACIYCLVEELAEHLAQWSYSVAFFELSFIPLVRLRGFCKSTKADRLRREIKELIRQVEANAEFTNSKRSKIEFQPNDPATALFLEAEKESGESPLSKFVADLRQRSQQRSDSLVESSVLVGSESSRFKSKLPELDDEDNDEDSEEGAAVFSSSWLPEKKRVNKEKNGSKKRPRDNKDDRGAEEDVVEDFVFSSDDEDDDIEDNDVDNSSPLEDRNQDTRQHAVKQDHRKQKSTASLDQDTGKEKSPAASKKRRKPRKKKAKKDVNP</sequence>
<evidence type="ECO:0000256" key="4">
    <source>
        <dbReference type="SAM" id="MobiDB-lite"/>
    </source>
</evidence>
<dbReference type="AlphaFoldDB" id="A0AAQ3LAM7"/>
<proteinExistence type="inferred from homology"/>
<dbReference type="GO" id="GO:0005654">
    <property type="term" value="C:nucleoplasm"/>
    <property type="evidence" value="ECO:0007669"/>
    <property type="project" value="TreeGrafter"/>
</dbReference>
<feature type="compositionally biased region" description="Basic and acidic residues" evidence="4">
    <location>
        <begin position="1128"/>
        <end position="1142"/>
    </location>
</feature>
<feature type="compositionally biased region" description="Acidic residues" evidence="4">
    <location>
        <begin position="1097"/>
        <end position="1122"/>
    </location>
</feature>
<evidence type="ECO:0000256" key="2">
    <source>
        <dbReference type="ARBA" id="ARBA00005907"/>
    </source>
</evidence>